<dbReference type="GeneID" id="93374778"/>
<sequence length="71" mass="8102">MKHDVVRNDEATQILFIQERLTRRHPEVPETIIAGIVARARDAFTDAKVRNFVPLLVERRAIIELAASPAR</sequence>
<evidence type="ECO:0000313" key="2">
    <source>
        <dbReference type="Proteomes" id="UP000180166"/>
    </source>
</evidence>
<gene>
    <name evidence="1" type="ORF">NS506_04669</name>
</gene>
<dbReference type="EMBL" id="CP017839">
    <property type="protein sequence ID" value="APA98715.1"/>
    <property type="molecule type" value="Genomic_DNA"/>
</dbReference>
<organism evidence="1 2">
    <name type="scientific">Nocardia seriolae</name>
    <dbReference type="NCBI Taxonomy" id="37332"/>
    <lineage>
        <taxon>Bacteria</taxon>
        <taxon>Bacillati</taxon>
        <taxon>Actinomycetota</taxon>
        <taxon>Actinomycetes</taxon>
        <taxon>Mycobacteriales</taxon>
        <taxon>Nocardiaceae</taxon>
        <taxon>Nocardia</taxon>
    </lineage>
</organism>
<proteinExistence type="predicted"/>
<accession>A0ABC8AW86</accession>
<reference evidence="1 2" key="1">
    <citation type="submission" date="2016-10" db="EMBL/GenBank/DDBJ databases">
        <title>Genome sequence of Nocardia seriolae strain EM150506, isolated from Anguila japonica.</title>
        <authorList>
            <person name="Han H.-J."/>
        </authorList>
    </citation>
    <scope>NUCLEOTIDE SEQUENCE [LARGE SCALE GENOMIC DNA]</scope>
    <source>
        <strain evidence="1 2">EM150506</strain>
    </source>
</reference>
<dbReference type="KEGG" id="nsr:NS506_04669"/>
<dbReference type="Gene3D" id="1.10.8.1060">
    <property type="entry name" value="Corynebacterium glutamicum thioredoxin-dependent arsenate reductase, N-terminal domain"/>
    <property type="match status" value="1"/>
</dbReference>
<dbReference type="Proteomes" id="UP000180166">
    <property type="component" value="Chromosome"/>
</dbReference>
<dbReference type="RefSeq" id="WP_052086432.1">
    <property type="nucleotide sequence ID" value="NZ_AP028458.1"/>
</dbReference>
<evidence type="ECO:0000313" key="1">
    <source>
        <dbReference type="EMBL" id="APA98715.1"/>
    </source>
</evidence>
<dbReference type="AlphaFoldDB" id="A0ABC8AW86"/>
<name>A0ABC8AW86_9NOCA</name>
<protein>
    <submittedName>
        <fullName evidence="1">Uncharacterized protein</fullName>
    </submittedName>
</protein>
<dbReference type="NCBIfam" id="NF046112">
    <property type="entry name" value="MSMEG_6209_Nter"/>
    <property type="match status" value="1"/>
</dbReference>